<dbReference type="AlphaFoldDB" id="A0A9N9H7H4"/>
<feature type="compositionally biased region" description="Acidic residues" evidence="1">
    <location>
        <begin position="85"/>
        <end position="98"/>
    </location>
</feature>
<dbReference type="OrthoDB" id="2444257at2759"/>
<keyword evidence="3" id="KW-1185">Reference proteome</keyword>
<feature type="non-terminal residue" evidence="2">
    <location>
        <position position="1"/>
    </location>
</feature>
<evidence type="ECO:0000256" key="1">
    <source>
        <dbReference type="SAM" id="MobiDB-lite"/>
    </source>
</evidence>
<accession>A0A9N9H7H4</accession>
<sequence length="130" mass="15261">IKLFGDNWSKEQIKDWKTSKEVKAVYDDLYCPSDPDDPSSDTYVALIIKSAFASDKKLMQENAVWIQSVLETIFDVEYLSMKIDTEDDEDEQYEEEKEVQDSLQHSEYTSTDKELYDLYQSLENDVNFID</sequence>
<proteinExistence type="predicted"/>
<name>A0A9N9H7H4_9GLOM</name>
<protein>
    <submittedName>
        <fullName evidence="2">2624_t:CDS:1</fullName>
    </submittedName>
</protein>
<organism evidence="2 3">
    <name type="scientific">Funneliformis caledonium</name>
    <dbReference type="NCBI Taxonomy" id="1117310"/>
    <lineage>
        <taxon>Eukaryota</taxon>
        <taxon>Fungi</taxon>
        <taxon>Fungi incertae sedis</taxon>
        <taxon>Mucoromycota</taxon>
        <taxon>Glomeromycotina</taxon>
        <taxon>Glomeromycetes</taxon>
        <taxon>Glomerales</taxon>
        <taxon>Glomeraceae</taxon>
        <taxon>Funneliformis</taxon>
    </lineage>
</organism>
<evidence type="ECO:0000313" key="3">
    <source>
        <dbReference type="Proteomes" id="UP000789570"/>
    </source>
</evidence>
<feature type="region of interest" description="Disordered" evidence="1">
    <location>
        <begin position="85"/>
        <end position="106"/>
    </location>
</feature>
<reference evidence="2" key="1">
    <citation type="submission" date="2021-06" db="EMBL/GenBank/DDBJ databases">
        <authorList>
            <person name="Kallberg Y."/>
            <person name="Tangrot J."/>
            <person name="Rosling A."/>
        </authorList>
    </citation>
    <scope>NUCLEOTIDE SEQUENCE</scope>
    <source>
        <strain evidence="2">UK204</strain>
    </source>
</reference>
<dbReference type="Proteomes" id="UP000789570">
    <property type="component" value="Unassembled WGS sequence"/>
</dbReference>
<dbReference type="EMBL" id="CAJVPQ010005142">
    <property type="protein sequence ID" value="CAG8664703.1"/>
    <property type="molecule type" value="Genomic_DNA"/>
</dbReference>
<evidence type="ECO:0000313" key="2">
    <source>
        <dbReference type="EMBL" id="CAG8664703.1"/>
    </source>
</evidence>
<comment type="caution">
    <text evidence="2">The sequence shown here is derived from an EMBL/GenBank/DDBJ whole genome shotgun (WGS) entry which is preliminary data.</text>
</comment>
<gene>
    <name evidence="2" type="ORF">FCALED_LOCUS11716</name>
</gene>